<evidence type="ECO:0000256" key="1">
    <source>
        <dbReference type="ARBA" id="ARBA00007689"/>
    </source>
</evidence>
<dbReference type="InterPro" id="IPR005545">
    <property type="entry name" value="YCII"/>
</dbReference>
<keyword evidence="4" id="KW-1185">Reference proteome</keyword>
<evidence type="ECO:0000313" key="3">
    <source>
        <dbReference type="EMBL" id="MCZ4519425.1"/>
    </source>
</evidence>
<dbReference type="RefSeq" id="WP_269604795.1">
    <property type="nucleotide sequence ID" value="NZ_JAPWIJ010000005.1"/>
</dbReference>
<accession>A0ABT4MHA3</accession>
<dbReference type="Proteomes" id="UP001081071">
    <property type="component" value="Unassembled WGS sequence"/>
</dbReference>
<proteinExistence type="inferred from homology"/>
<protein>
    <submittedName>
        <fullName evidence="3">YciI family protein</fullName>
    </submittedName>
</protein>
<dbReference type="SUPFAM" id="SSF54909">
    <property type="entry name" value="Dimeric alpha+beta barrel"/>
    <property type="match status" value="1"/>
</dbReference>
<dbReference type="Gene3D" id="3.30.70.1060">
    <property type="entry name" value="Dimeric alpha+beta barrel"/>
    <property type="match status" value="1"/>
</dbReference>
<comment type="caution">
    <text evidence="3">The sequence shown here is derived from an EMBL/GenBank/DDBJ whole genome shotgun (WGS) entry which is preliminary data.</text>
</comment>
<evidence type="ECO:0000313" key="4">
    <source>
        <dbReference type="Proteomes" id="UP001081071"/>
    </source>
</evidence>
<dbReference type="InterPro" id="IPR011008">
    <property type="entry name" value="Dimeric_a/b-barrel"/>
</dbReference>
<evidence type="ECO:0000259" key="2">
    <source>
        <dbReference type="Pfam" id="PF03795"/>
    </source>
</evidence>
<name>A0ABT4MHA3_9NOCA</name>
<feature type="domain" description="YCII-related" evidence="2">
    <location>
        <begin position="1"/>
        <end position="108"/>
    </location>
</feature>
<dbReference type="EMBL" id="JAPWIJ010000005">
    <property type="protein sequence ID" value="MCZ4519425.1"/>
    <property type="molecule type" value="Genomic_DNA"/>
</dbReference>
<reference evidence="3" key="1">
    <citation type="submission" date="2022-12" db="EMBL/GenBank/DDBJ databases">
        <authorList>
            <person name="Krivoruchko A.V."/>
            <person name="Elkin A."/>
        </authorList>
    </citation>
    <scope>NUCLEOTIDE SEQUENCE</scope>
    <source>
        <strain evidence="3">IEGM 1391</strain>
    </source>
</reference>
<comment type="similarity">
    <text evidence="1">Belongs to the YciI family.</text>
</comment>
<gene>
    <name evidence="3" type="ORF">O4220_12950</name>
</gene>
<organism evidence="3 4">
    <name type="scientific">Rhodococcus ruber</name>
    <dbReference type="NCBI Taxonomy" id="1830"/>
    <lineage>
        <taxon>Bacteria</taxon>
        <taxon>Bacillati</taxon>
        <taxon>Actinomycetota</taxon>
        <taxon>Actinomycetes</taxon>
        <taxon>Mycobacteriales</taxon>
        <taxon>Nocardiaceae</taxon>
        <taxon>Rhodococcus</taxon>
    </lineage>
</organism>
<dbReference type="Pfam" id="PF03795">
    <property type="entry name" value="YCII"/>
    <property type="match status" value="1"/>
</dbReference>
<sequence>MKFTLLYSYDPAVAGPTEAEVEQWMTLDAEFTEAGIALHEAGFHPIEDAVVVTVDNGTVVTSKAEAAGSIVAGYYTIEAADLDAAVAYAAKIPTAAYGSVHVRQVVEFEM</sequence>